<dbReference type="EMBL" id="BRXX01000093">
    <property type="protein sequence ID" value="GMH89382.1"/>
    <property type="molecule type" value="Genomic_DNA"/>
</dbReference>
<feature type="region of interest" description="Disordered" evidence="1">
    <location>
        <begin position="895"/>
        <end position="962"/>
    </location>
</feature>
<sequence length="1041" mass="112340">MSSSLFSTLLDTFTSASTCSHNLYNSAFLSDSPITSLSTLTLQPNPLRSYSYDVPFKYIEVNERMVISEGEFYGREVRVITTIDMKQKDEMSKESFKEYGLTQHEEKIRTCYNDCVRILEGPSKRDTIVLVIASLRRSSHVGGIKGSWNWEIGEECVKAVDTLNEFEGVNWGVLKLTLLNQEPPIFVKSMSEMIKNAKALCFIKATKIAVGVGVQGGTGIVVARDGQGWTAPSAVGMIGGVLGAVGATSSSFLFIISSDASLNQFMDGEVIIGGGGIGAVAGHGKEGFMGASSNSLSCGAGLEVVQETAGCGNNSSEYFSHRRTDSNGHRIVPGVEAPNSVFSSMTTSFPDTTSSNGGGVTAISAFAISGGAYVGISVEACTLFSRDTVNQSLYKISAGGHVTPRSLLSGRIDKPDCAKGLYTSLKSFESYSTTEYPSIPETVAQAVIAENFSVFGKFEQENDVPASIASAWRSVQSAKKRGSSIKDFEKATLKFLHRGVQVLEVLEGSTLRAPATLMVEMGDDGYLKLGFMEDDKKNKKTLRKGSKVDVHAVEEVSFDPFIDYPIPFGESSEKYRLCNLQTIDNKVLAFICDSVRECAFLSAGIRMLAVTEARRLGRKTSILYPTLSNYSESDAGAPTLSRCIGCLTGKFSFEALRIFFIDPDSPVMLDFRHLASHSDGNISDWKPDGGDWDAESALQHYDARSVVSDDAASRAESYEGDGKGGEKENSKAKENKQNNQSKLFLMNMAGYKRTFRFKREGDGDVEEGSSVNSSGRKVLTETIIEVHKIEEDSENVFSLSRTYHPRYEGLTYKVQVTLTLTQPNLHHISLEAFSKVVGPKGGTMATDSVIYQVQQEVEGSWGEGGLLCYINEVLMNGKGEVMKGETSENFGKAFKHANSHGQDRGSGRGKVEVGGGGEGGSGSGLSGGGDGGGESVGGIVSRGSSPSSSTQSGVSGKTPPTVMVMPLPKLPLTLLPCPVEDDEDNLTQDTEDRMQTLKENEQKQKRGKIAIDMVQRNLLSAETSERAKLEMKIILDHIGLK</sequence>
<evidence type="ECO:0000313" key="4">
    <source>
        <dbReference type="Proteomes" id="UP001165160"/>
    </source>
</evidence>
<dbReference type="Pfam" id="PF04366">
    <property type="entry name" value="Ysc84"/>
    <property type="match status" value="1"/>
</dbReference>
<feature type="compositionally biased region" description="Gly residues" evidence="1">
    <location>
        <begin position="912"/>
        <end position="936"/>
    </location>
</feature>
<evidence type="ECO:0000313" key="3">
    <source>
        <dbReference type="EMBL" id="GMH89382.1"/>
    </source>
</evidence>
<dbReference type="GO" id="GO:0035091">
    <property type="term" value="F:phosphatidylinositol binding"/>
    <property type="evidence" value="ECO:0007669"/>
    <property type="project" value="TreeGrafter"/>
</dbReference>
<gene>
    <name evidence="3" type="ORF">TrVE_jg8068</name>
</gene>
<accession>A0A9W7BFB2</accession>
<keyword evidence="4" id="KW-1185">Reference proteome</keyword>
<dbReference type="InterPro" id="IPR007461">
    <property type="entry name" value="Ysc84_actin-binding"/>
</dbReference>
<protein>
    <recommendedName>
        <fullName evidence="2">Ysc84 actin-binding domain-containing protein</fullName>
    </recommendedName>
</protein>
<proteinExistence type="predicted"/>
<comment type="caution">
    <text evidence="3">The sequence shown here is derived from an EMBL/GenBank/DDBJ whole genome shotgun (WGS) entry which is preliminary data.</text>
</comment>
<feature type="compositionally biased region" description="Low complexity" evidence="1">
    <location>
        <begin position="937"/>
        <end position="962"/>
    </location>
</feature>
<dbReference type="AlphaFoldDB" id="A0A9W7BFB2"/>
<feature type="domain" description="Ysc84 actin-binding" evidence="2">
    <location>
        <begin position="242"/>
        <end position="427"/>
    </location>
</feature>
<organism evidence="3 4">
    <name type="scientific">Triparma verrucosa</name>
    <dbReference type="NCBI Taxonomy" id="1606542"/>
    <lineage>
        <taxon>Eukaryota</taxon>
        <taxon>Sar</taxon>
        <taxon>Stramenopiles</taxon>
        <taxon>Ochrophyta</taxon>
        <taxon>Bolidophyceae</taxon>
        <taxon>Parmales</taxon>
        <taxon>Triparmaceae</taxon>
        <taxon>Triparma</taxon>
    </lineage>
</organism>
<dbReference type="PANTHER" id="PTHR15629">
    <property type="entry name" value="SH3YL1 PROTEIN"/>
    <property type="match status" value="1"/>
</dbReference>
<dbReference type="InterPro" id="IPR051702">
    <property type="entry name" value="SH3_domain_YSC84-like"/>
</dbReference>
<feature type="region of interest" description="Disordered" evidence="1">
    <location>
        <begin position="708"/>
        <end position="739"/>
    </location>
</feature>
<name>A0A9W7BFB2_9STRA</name>
<feature type="compositionally biased region" description="Basic and acidic residues" evidence="1">
    <location>
        <begin position="901"/>
        <end position="911"/>
    </location>
</feature>
<evidence type="ECO:0000259" key="2">
    <source>
        <dbReference type="Pfam" id="PF04366"/>
    </source>
</evidence>
<feature type="compositionally biased region" description="Basic and acidic residues" evidence="1">
    <location>
        <begin position="711"/>
        <end position="736"/>
    </location>
</feature>
<reference evidence="4" key="1">
    <citation type="journal article" date="2023" name="Commun. Biol.">
        <title>Genome analysis of Parmales, the sister group of diatoms, reveals the evolutionary specialization of diatoms from phago-mixotrophs to photoautotrophs.</title>
        <authorList>
            <person name="Ban H."/>
            <person name="Sato S."/>
            <person name="Yoshikawa S."/>
            <person name="Yamada K."/>
            <person name="Nakamura Y."/>
            <person name="Ichinomiya M."/>
            <person name="Sato N."/>
            <person name="Blanc-Mathieu R."/>
            <person name="Endo H."/>
            <person name="Kuwata A."/>
            <person name="Ogata H."/>
        </authorList>
    </citation>
    <scope>NUCLEOTIDE SEQUENCE [LARGE SCALE GENOMIC DNA]</scope>
    <source>
        <strain evidence="4">NIES 3699</strain>
    </source>
</reference>
<evidence type="ECO:0000256" key="1">
    <source>
        <dbReference type="SAM" id="MobiDB-lite"/>
    </source>
</evidence>
<dbReference type="Proteomes" id="UP001165160">
    <property type="component" value="Unassembled WGS sequence"/>
</dbReference>
<dbReference type="PANTHER" id="PTHR15629:SF2">
    <property type="entry name" value="SH3 DOMAIN-CONTAINING YSC84-LIKE PROTEIN 1"/>
    <property type="match status" value="1"/>
</dbReference>